<evidence type="ECO:0000313" key="3">
    <source>
        <dbReference type="EMBL" id="QDU67919.1"/>
    </source>
</evidence>
<feature type="domain" description="SGNH hydrolase-type esterase" evidence="2">
    <location>
        <begin position="157"/>
        <end position="396"/>
    </location>
</feature>
<evidence type="ECO:0000259" key="2">
    <source>
        <dbReference type="Pfam" id="PF13472"/>
    </source>
</evidence>
<dbReference type="SUPFAM" id="SSF52266">
    <property type="entry name" value="SGNH hydrolase"/>
    <property type="match status" value="1"/>
</dbReference>
<dbReference type="Gene3D" id="3.40.50.1110">
    <property type="entry name" value="SGNH hydrolase"/>
    <property type="match status" value="1"/>
</dbReference>
<reference evidence="3 4" key="1">
    <citation type="submission" date="2019-02" db="EMBL/GenBank/DDBJ databases">
        <title>Deep-cultivation of Planctomycetes and their phenomic and genomic characterization uncovers novel biology.</title>
        <authorList>
            <person name="Wiegand S."/>
            <person name="Jogler M."/>
            <person name="Boedeker C."/>
            <person name="Pinto D."/>
            <person name="Vollmers J."/>
            <person name="Rivas-Marin E."/>
            <person name="Kohn T."/>
            <person name="Peeters S.H."/>
            <person name="Heuer A."/>
            <person name="Rast P."/>
            <person name="Oberbeckmann S."/>
            <person name="Bunk B."/>
            <person name="Jeske O."/>
            <person name="Meyerdierks A."/>
            <person name="Storesund J.E."/>
            <person name="Kallscheuer N."/>
            <person name="Luecker S."/>
            <person name="Lage O.M."/>
            <person name="Pohl T."/>
            <person name="Merkel B.J."/>
            <person name="Hornburger P."/>
            <person name="Mueller R.-W."/>
            <person name="Bruemmer F."/>
            <person name="Labrenz M."/>
            <person name="Spormann A.M."/>
            <person name="Op den Camp H."/>
            <person name="Overmann J."/>
            <person name="Amann R."/>
            <person name="Jetten M.S.M."/>
            <person name="Mascher T."/>
            <person name="Medema M.H."/>
            <person name="Devos D.P."/>
            <person name="Kaster A.-K."/>
            <person name="Ovreas L."/>
            <person name="Rohde M."/>
            <person name="Galperin M.Y."/>
            <person name="Jogler C."/>
        </authorList>
    </citation>
    <scope>NUCLEOTIDE SEQUENCE [LARGE SCALE GENOMIC DNA]</scope>
    <source>
        <strain evidence="3 4">Pla133</strain>
    </source>
</reference>
<dbReference type="InterPro" id="IPR036514">
    <property type="entry name" value="SGNH_hydro_sf"/>
</dbReference>
<dbReference type="GO" id="GO:0016788">
    <property type="term" value="F:hydrolase activity, acting on ester bonds"/>
    <property type="evidence" value="ECO:0007669"/>
    <property type="project" value="UniProtKB-ARBA"/>
</dbReference>
<dbReference type="CDD" id="cd00229">
    <property type="entry name" value="SGNH_hydrolase"/>
    <property type="match status" value="1"/>
</dbReference>
<keyword evidence="1" id="KW-0472">Membrane</keyword>
<keyword evidence="4" id="KW-1185">Reference proteome</keyword>
<dbReference type="InterPro" id="IPR013830">
    <property type="entry name" value="SGNH_hydro"/>
</dbReference>
<dbReference type="RefSeq" id="WP_145066501.1">
    <property type="nucleotide sequence ID" value="NZ_CP036287.1"/>
</dbReference>
<keyword evidence="1" id="KW-0812">Transmembrane</keyword>
<evidence type="ECO:0000313" key="4">
    <source>
        <dbReference type="Proteomes" id="UP000316921"/>
    </source>
</evidence>
<protein>
    <recommendedName>
        <fullName evidence="2">SGNH hydrolase-type esterase domain-containing protein</fullName>
    </recommendedName>
</protein>
<dbReference type="AlphaFoldDB" id="A0A518BLR4"/>
<organism evidence="3 4">
    <name type="scientific">Engelhardtia mirabilis</name>
    <dbReference type="NCBI Taxonomy" id="2528011"/>
    <lineage>
        <taxon>Bacteria</taxon>
        <taxon>Pseudomonadati</taxon>
        <taxon>Planctomycetota</taxon>
        <taxon>Planctomycetia</taxon>
        <taxon>Planctomycetia incertae sedis</taxon>
        <taxon>Engelhardtia</taxon>
    </lineage>
</organism>
<keyword evidence="1" id="KW-1133">Transmembrane helix</keyword>
<proteinExistence type="predicted"/>
<dbReference type="Proteomes" id="UP000316921">
    <property type="component" value="Chromosome"/>
</dbReference>
<feature type="transmembrane region" description="Helical" evidence="1">
    <location>
        <begin position="21"/>
        <end position="42"/>
    </location>
</feature>
<sequence length="413" mass="45269">MPPTIAPRTPGSSPRAGANRFALALASSLAAVLVVAIAYQFVRPEPGEAVGVGEPVVEEGGVPAWIQPILAEPDESQRPALVPRLPEGVKLSILEGREEVLVTDPWVYFRRPENRSRVLHWREHPDGEFVRATGVAGLRLTGPLPAQRPEPLIVLTGDSHMDGVCAEDETAAAVLEANLALRPGVEAVRVLNAGVGQYTFPHYLAVAWRYLELAPDVLVVVVFGGNDFGAIDSVEAELAGEPEPVRPAGYDQHIQRVVKTKLAGRRGGASLWQALNQVYLFEVQPELETRSVERSLVYLEEIDRMARARGTRFIAAYLPPMHDVREEFSRNLYASLFKELEIDESALASSNRVADAMLAGLEARGIETVDARPTLREWPGHLYWVADEHLNTVGHRLLGELLAQRLAEPRAGE</sequence>
<name>A0A518BLR4_9BACT</name>
<dbReference type="KEGG" id="pbap:Pla133_30080"/>
<dbReference type="EMBL" id="CP036287">
    <property type="protein sequence ID" value="QDU67919.1"/>
    <property type="molecule type" value="Genomic_DNA"/>
</dbReference>
<accession>A0A518BLR4</accession>
<evidence type="ECO:0000256" key="1">
    <source>
        <dbReference type="SAM" id="Phobius"/>
    </source>
</evidence>
<gene>
    <name evidence="3" type="ORF">Pla133_30080</name>
</gene>
<dbReference type="Pfam" id="PF13472">
    <property type="entry name" value="Lipase_GDSL_2"/>
    <property type="match status" value="1"/>
</dbReference>